<name>A0A9P1H501_9PEZI</name>
<dbReference type="Proteomes" id="UP000838763">
    <property type="component" value="Unassembled WGS sequence"/>
</dbReference>
<dbReference type="OrthoDB" id="10664889at2759"/>
<feature type="region of interest" description="Disordered" evidence="1">
    <location>
        <begin position="87"/>
        <end position="216"/>
    </location>
</feature>
<evidence type="ECO:0000256" key="1">
    <source>
        <dbReference type="SAM" id="MobiDB-lite"/>
    </source>
</evidence>
<reference evidence="2" key="1">
    <citation type="submission" date="2022-11" db="EMBL/GenBank/DDBJ databases">
        <authorList>
            <person name="Scott C."/>
            <person name="Bruce N."/>
        </authorList>
    </citation>
    <scope>NUCLEOTIDE SEQUENCE</scope>
</reference>
<evidence type="ECO:0000313" key="2">
    <source>
        <dbReference type="EMBL" id="CAI4215663.1"/>
    </source>
</evidence>
<sequence length="216" mass="23405">MPPATQPEATRSDCLVPVSSLTLDAVQETQLSQLETTISATHKQPIPTNVEISDSQSSHNSLPDPINYRYLIEPKDEICVADVLTNDDPTSREVRPSPILGGRCPASSDPVSELFPGTAEKTEKTSFSTVVPSQEYDSSIHLSHSQTSQLPTPGPESVVSDAPSPPRARRDPYDLDFSRPLEEAGEQDPPGGEQPVQGREPRFFVAAPRAKDAPDH</sequence>
<evidence type="ECO:0000313" key="3">
    <source>
        <dbReference type="Proteomes" id="UP000838763"/>
    </source>
</evidence>
<dbReference type="AlphaFoldDB" id="A0A9P1H501"/>
<comment type="caution">
    <text evidence="2">The sequence shown here is derived from an EMBL/GenBank/DDBJ whole genome shotgun (WGS) entry which is preliminary data.</text>
</comment>
<feature type="compositionally biased region" description="Basic and acidic residues" evidence="1">
    <location>
        <begin position="168"/>
        <end position="182"/>
    </location>
</feature>
<accession>A0A9P1H501</accession>
<keyword evidence="3" id="KW-1185">Reference proteome</keyword>
<gene>
    <name evidence="2" type="ORF">PPNO1_LOCUS5370</name>
</gene>
<feature type="compositionally biased region" description="Polar residues" evidence="1">
    <location>
        <begin position="125"/>
        <end position="151"/>
    </location>
</feature>
<dbReference type="EMBL" id="CALLCH030000012">
    <property type="protein sequence ID" value="CAI4215663.1"/>
    <property type="molecule type" value="Genomic_DNA"/>
</dbReference>
<organism evidence="2 3">
    <name type="scientific">Parascedosporium putredinis</name>
    <dbReference type="NCBI Taxonomy" id="1442378"/>
    <lineage>
        <taxon>Eukaryota</taxon>
        <taxon>Fungi</taxon>
        <taxon>Dikarya</taxon>
        <taxon>Ascomycota</taxon>
        <taxon>Pezizomycotina</taxon>
        <taxon>Sordariomycetes</taxon>
        <taxon>Hypocreomycetidae</taxon>
        <taxon>Microascales</taxon>
        <taxon>Microascaceae</taxon>
        <taxon>Parascedosporium</taxon>
    </lineage>
</organism>
<feature type="region of interest" description="Disordered" evidence="1">
    <location>
        <begin position="38"/>
        <end position="61"/>
    </location>
</feature>
<protein>
    <submittedName>
        <fullName evidence="2">Uncharacterized protein</fullName>
    </submittedName>
</protein>
<proteinExistence type="predicted"/>